<dbReference type="PROSITE" id="PS50020">
    <property type="entry name" value="WW_DOMAIN_2"/>
    <property type="match status" value="1"/>
</dbReference>
<evidence type="ECO:0000313" key="7">
    <source>
        <dbReference type="EMBL" id="JAV90553.1"/>
    </source>
</evidence>
<protein>
    <recommendedName>
        <fullName evidence="8">WW domain-containing protein</fullName>
    </recommendedName>
</protein>
<dbReference type="InterPro" id="IPR051583">
    <property type="entry name" value="YAP1"/>
</dbReference>
<evidence type="ECO:0000256" key="3">
    <source>
        <dbReference type="ARBA" id="ARBA00022490"/>
    </source>
</evidence>
<evidence type="ECO:0000259" key="5">
    <source>
        <dbReference type="PROSITE" id="PS50020"/>
    </source>
</evidence>
<dbReference type="GO" id="GO:0045944">
    <property type="term" value="P:positive regulation of transcription by RNA polymerase II"/>
    <property type="evidence" value="ECO:0007669"/>
    <property type="project" value="TreeGrafter"/>
</dbReference>
<organism evidence="7">
    <name type="scientific">Photinus pyralis</name>
    <name type="common">Common eastern firefly</name>
    <name type="synonym">Lampyris pyralis</name>
    <dbReference type="NCBI Taxonomy" id="7054"/>
    <lineage>
        <taxon>Eukaryota</taxon>
        <taxon>Metazoa</taxon>
        <taxon>Ecdysozoa</taxon>
        <taxon>Arthropoda</taxon>
        <taxon>Hexapoda</taxon>
        <taxon>Insecta</taxon>
        <taxon>Pterygota</taxon>
        <taxon>Neoptera</taxon>
        <taxon>Endopterygota</taxon>
        <taxon>Coleoptera</taxon>
        <taxon>Polyphaga</taxon>
        <taxon>Elateriformia</taxon>
        <taxon>Elateroidea</taxon>
        <taxon>Lampyridae</taxon>
        <taxon>Lampyrinae</taxon>
        <taxon>Photinus</taxon>
    </lineage>
</organism>
<evidence type="ECO:0000256" key="2">
    <source>
        <dbReference type="ARBA" id="ARBA00004496"/>
    </source>
</evidence>
<dbReference type="PANTHER" id="PTHR17616:SF8">
    <property type="entry name" value="TRANSCRIPTIONAL COACTIVATOR YORKIE"/>
    <property type="match status" value="1"/>
</dbReference>
<dbReference type="GO" id="GO:0005737">
    <property type="term" value="C:cytoplasm"/>
    <property type="evidence" value="ECO:0007669"/>
    <property type="project" value="UniProtKB-SubCell"/>
</dbReference>
<feature type="domain" description="CUE" evidence="6">
    <location>
        <begin position="84"/>
        <end position="147"/>
    </location>
</feature>
<evidence type="ECO:0008006" key="8">
    <source>
        <dbReference type="Google" id="ProtNLM"/>
    </source>
</evidence>
<dbReference type="InterPro" id="IPR001202">
    <property type="entry name" value="WW_dom"/>
</dbReference>
<evidence type="ECO:0000256" key="1">
    <source>
        <dbReference type="ARBA" id="ARBA00004123"/>
    </source>
</evidence>
<accession>A0A1Y1MY13</accession>
<dbReference type="EMBL" id="GEZM01017605">
    <property type="protein sequence ID" value="JAV90553.1"/>
    <property type="molecule type" value="Transcribed_RNA"/>
</dbReference>
<dbReference type="PROSITE" id="PS01159">
    <property type="entry name" value="WW_DOMAIN_1"/>
    <property type="match status" value="1"/>
</dbReference>
<name>A0A1Y1MY13_PHOPY</name>
<dbReference type="GO" id="GO:0005634">
    <property type="term" value="C:nucleus"/>
    <property type="evidence" value="ECO:0007669"/>
    <property type="project" value="UniProtKB-SubCell"/>
</dbReference>
<dbReference type="Gene3D" id="2.20.70.10">
    <property type="match status" value="1"/>
</dbReference>
<reference evidence="7" key="1">
    <citation type="journal article" date="2016" name="Sci. Rep.">
        <title>Molecular characterization of firefly nuptial gifts: a multi-omics approach sheds light on postcopulatory sexual selection.</title>
        <authorList>
            <person name="Al-Wathiqui N."/>
            <person name="Fallon T.R."/>
            <person name="South A."/>
            <person name="Weng J.K."/>
            <person name="Lewis S.M."/>
        </authorList>
    </citation>
    <scope>NUCLEOTIDE SEQUENCE</scope>
</reference>
<dbReference type="InterPro" id="IPR003892">
    <property type="entry name" value="CUE"/>
</dbReference>
<comment type="subcellular location">
    <subcellularLocation>
        <location evidence="2">Cytoplasm</location>
    </subcellularLocation>
    <subcellularLocation>
        <location evidence="1">Nucleus</location>
    </subcellularLocation>
</comment>
<dbReference type="SMART" id="SM00456">
    <property type="entry name" value="WW"/>
    <property type="match status" value="1"/>
</dbReference>
<sequence length="391" mass="43507">MAELQNPLPPGWDCQCDRKSGRYYYVNHLTKTTTWDDPRLQHKPRHPAPIVPVEHIVMQDLSHVTRGSPRTSRLQDTTLSAAANTEEAVTKISTMFPTVSDTHIRLLLKKYMKFIFPKAEETMILDILSGNDNNIQKASEILIEMGFEKRDNAKKQSVLSKPEPAKVQHAEPDVVPAIKSVAEKKIIQSTLEEKYNDIPGQVVTIALESVNFDEHRANQILEIMVKEENDKVVPEIQTESTEDTATDLLSGTIPISQSRQSLKSLLKSEKSDYSMKGSSSFSRIIEERTDDMGGEYRSSNASLPTGANRRLAKGADQELLLEDYVKWQGPSLYQGPTKGLAKGPNPYLRQARTYQACGPNAALRKGPKFGLAKGSIFSQIKGVVSGESRGK</sequence>
<proteinExistence type="predicted"/>
<keyword evidence="3" id="KW-0963">Cytoplasm</keyword>
<evidence type="ECO:0000256" key="4">
    <source>
        <dbReference type="ARBA" id="ARBA00023242"/>
    </source>
</evidence>
<dbReference type="GO" id="GO:0043130">
    <property type="term" value="F:ubiquitin binding"/>
    <property type="evidence" value="ECO:0007669"/>
    <property type="project" value="InterPro"/>
</dbReference>
<dbReference type="InterPro" id="IPR036020">
    <property type="entry name" value="WW_dom_sf"/>
</dbReference>
<keyword evidence="4" id="KW-0539">Nucleus</keyword>
<dbReference type="PANTHER" id="PTHR17616">
    <property type="entry name" value="YES-ASSOCIATED PROTEIN YAP1 FAMILY MEMBER"/>
    <property type="match status" value="1"/>
</dbReference>
<dbReference type="SUPFAM" id="SSF51045">
    <property type="entry name" value="WW domain"/>
    <property type="match status" value="1"/>
</dbReference>
<evidence type="ECO:0000259" key="6">
    <source>
        <dbReference type="PROSITE" id="PS51140"/>
    </source>
</evidence>
<feature type="domain" description="WW" evidence="5">
    <location>
        <begin position="6"/>
        <end position="40"/>
    </location>
</feature>
<dbReference type="GO" id="GO:0003713">
    <property type="term" value="F:transcription coactivator activity"/>
    <property type="evidence" value="ECO:0007669"/>
    <property type="project" value="TreeGrafter"/>
</dbReference>
<dbReference type="PROSITE" id="PS51140">
    <property type="entry name" value="CUE"/>
    <property type="match status" value="1"/>
</dbReference>
<dbReference type="Pfam" id="PF00397">
    <property type="entry name" value="WW"/>
    <property type="match status" value="1"/>
</dbReference>
<dbReference type="AlphaFoldDB" id="A0A1Y1MY13"/>
<dbReference type="GO" id="GO:0035329">
    <property type="term" value="P:hippo signaling"/>
    <property type="evidence" value="ECO:0007669"/>
    <property type="project" value="TreeGrafter"/>
</dbReference>
<dbReference type="CDD" id="cd00201">
    <property type="entry name" value="WW"/>
    <property type="match status" value="1"/>
</dbReference>